<feature type="domain" description="Link" evidence="2">
    <location>
        <begin position="1"/>
        <end position="51"/>
    </location>
</feature>
<sequence>MDDHVFGWTAGGKIFMPTLQPLTCCFSDTFGWQDFSLECKSQCQIDVRCAKVHFIMRFVKSYANSVNPSNSDALKALFGHLHGCLSVKWHFEPQICVMSTSIPIHLLIETGNLSYYLVAFASIEKDLQTNLEITTKINSTLMEDSWERGKSMINFCLLISHTLL</sequence>
<gene>
    <name evidence="3" type="ORF">EGR_08717</name>
</gene>
<keyword evidence="4" id="KW-1185">Reference proteome</keyword>
<dbReference type="KEGG" id="egl:EGR_08717"/>
<evidence type="ECO:0000259" key="2">
    <source>
        <dbReference type="PROSITE" id="PS50963"/>
    </source>
</evidence>
<comment type="caution">
    <text evidence="3">The sequence shown here is derived from an EMBL/GenBank/DDBJ whole genome shotgun (WGS) entry which is preliminary data.</text>
</comment>
<dbReference type="CTD" id="36344432"/>
<accession>W6U5F0</accession>
<keyword evidence="1" id="KW-1015">Disulfide bond</keyword>
<dbReference type="AlphaFoldDB" id="W6U5F0"/>
<evidence type="ECO:0000313" key="3">
    <source>
        <dbReference type="EMBL" id="EUB56403.1"/>
    </source>
</evidence>
<dbReference type="RefSeq" id="XP_024347599.1">
    <property type="nucleotide sequence ID" value="XM_024497966.1"/>
</dbReference>
<dbReference type="EMBL" id="APAU02000117">
    <property type="protein sequence ID" value="EUB56403.1"/>
    <property type="molecule type" value="Genomic_DNA"/>
</dbReference>
<dbReference type="Proteomes" id="UP000019149">
    <property type="component" value="Unassembled WGS sequence"/>
</dbReference>
<name>W6U5F0_ECHGR</name>
<reference evidence="3 4" key="1">
    <citation type="journal article" date="2013" name="Nat. Genet.">
        <title>The genome of the hydatid tapeworm Echinococcus granulosus.</title>
        <authorList>
            <person name="Zheng H."/>
            <person name="Zhang W."/>
            <person name="Zhang L."/>
            <person name="Zhang Z."/>
            <person name="Li J."/>
            <person name="Lu G."/>
            <person name="Zhu Y."/>
            <person name="Wang Y."/>
            <person name="Huang Y."/>
            <person name="Liu J."/>
            <person name="Kang H."/>
            <person name="Chen J."/>
            <person name="Wang L."/>
            <person name="Chen A."/>
            <person name="Yu S."/>
            <person name="Gao Z."/>
            <person name="Jin L."/>
            <person name="Gu W."/>
            <person name="Wang Z."/>
            <person name="Zhao L."/>
            <person name="Shi B."/>
            <person name="Wen H."/>
            <person name="Lin R."/>
            <person name="Jones M.K."/>
            <person name="Brejova B."/>
            <person name="Vinar T."/>
            <person name="Zhao G."/>
            <person name="McManus D.P."/>
            <person name="Chen Z."/>
            <person name="Zhou Y."/>
            <person name="Wang S."/>
        </authorList>
    </citation>
    <scope>NUCLEOTIDE SEQUENCE [LARGE SCALE GENOMIC DNA]</scope>
</reference>
<dbReference type="GO" id="GO:0007155">
    <property type="term" value="P:cell adhesion"/>
    <property type="evidence" value="ECO:0007669"/>
    <property type="project" value="InterPro"/>
</dbReference>
<dbReference type="GO" id="GO:0005540">
    <property type="term" value="F:hyaluronic acid binding"/>
    <property type="evidence" value="ECO:0007669"/>
    <property type="project" value="InterPro"/>
</dbReference>
<evidence type="ECO:0000256" key="1">
    <source>
        <dbReference type="ARBA" id="ARBA00023157"/>
    </source>
</evidence>
<proteinExistence type="predicted"/>
<evidence type="ECO:0000313" key="4">
    <source>
        <dbReference type="Proteomes" id="UP000019149"/>
    </source>
</evidence>
<protein>
    <recommendedName>
        <fullName evidence="2">Link domain-containing protein</fullName>
    </recommendedName>
</protein>
<dbReference type="GeneID" id="36344432"/>
<dbReference type="PROSITE" id="PS50963">
    <property type="entry name" value="LINK_2"/>
    <property type="match status" value="1"/>
</dbReference>
<dbReference type="InterPro" id="IPR000538">
    <property type="entry name" value="Link_dom"/>
</dbReference>
<organism evidence="3 4">
    <name type="scientific">Echinococcus granulosus</name>
    <name type="common">Hydatid tapeworm</name>
    <dbReference type="NCBI Taxonomy" id="6210"/>
    <lineage>
        <taxon>Eukaryota</taxon>
        <taxon>Metazoa</taxon>
        <taxon>Spiralia</taxon>
        <taxon>Lophotrochozoa</taxon>
        <taxon>Platyhelminthes</taxon>
        <taxon>Cestoda</taxon>
        <taxon>Eucestoda</taxon>
        <taxon>Cyclophyllidea</taxon>
        <taxon>Taeniidae</taxon>
        <taxon>Echinococcus</taxon>
        <taxon>Echinococcus granulosus group</taxon>
    </lineage>
</organism>